<evidence type="ECO:0008006" key="5">
    <source>
        <dbReference type="Google" id="ProtNLM"/>
    </source>
</evidence>
<dbReference type="EMBL" id="UZWE01000070">
    <property type="protein sequence ID" value="VDS10641.1"/>
    <property type="molecule type" value="Genomic_DNA"/>
</dbReference>
<feature type="transmembrane region" description="Helical" evidence="1">
    <location>
        <begin position="234"/>
        <end position="253"/>
    </location>
</feature>
<gene>
    <name evidence="3" type="ORF">PARHAE_03859</name>
</gene>
<organism evidence="3 4">
    <name type="scientific">Paracoccus haematequi</name>
    <dbReference type="NCBI Taxonomy" id="2491866"/>
    <lineage>
        <taxon>Bacteria</taxon>
        <taxon>Pseudomonadati</taxon>
        <taxon>Pseudomonadota</taxon>
        <taxon>Alphaproteobacteria</taxon>
        <taxon>Rhodobacterales</taxon>
        <taxon>Paracoccaceae</taxon>
        <taxon>Paracoccus</taxon>
    </lineage>
</organism>
<keyword evidence="1" id="KW-1133">Transmembrane helix</keyword>
<keyword evidence="1" id="KW-0812">Transmembrane</keyword>
<dbReference type="OrthoDB" id="7062244at2"/>
<feature type="signal peptide" evidence="2">
    <location>
        <begin position="1"/>
        <end position="26"/>
    </location>
</feature>
<evidence type="ECO:0000256" key="1">
    <source>
        <dbReference type="SAM" id="Phobius"/>
    </source>
</evidence>
<name>A0A447IT19_9RHOB</name>
<keyword evidence="1" id="KW-0472">Membrane</keyword>
<feature type="chain" id="PRO_5018988616" description="PEP-CTERM motif protein" evidence="2">
    <location>
        <begin position="27"/>
        <end position="260"/>
    </location>
</feature>
<dbReference type="RefSeq" id="WP_126156196.1">
    <property type="nucleotide sequence ID" value="NZ_UZWE01000070.1"/>
</dbReference>
<evidence type="ECO:0000256" key="2">
    <source>
        <dbReference type="SAM" id="SignalP"/>
    </source>
</evidence>
<keyword evidence="4" id="KW-1185">Reference proteome</keyword>
<dbReference type="InterPro" id="IPR022472">
    <property type="entry name" value="VPLPA-CTERM"/>
</dbReference>
<protein>
    <recommendedName>
        <fullName evidence="5">PEP-CTERM motif protein</fullName>
    </recommendedName>
</protein>
<sequence>MFATTYAKQVALAAALVWAGASASQATTYTVFDDVAGGRADFDATATAAGGTVKVDTWTSLSSGTLIDRGDYTITRNNGGFLSSTTYGDLSGKVTDISPARNNGGSDVGVRTKPLDYFNSGVTLTFDTAINAIGFEVGDWATCCFDPVTELFISFDGGTPQTVASASTAADGLFPSQKTSSRSVNEIFVGAFDDTGSFKSISFWGNGLGEYLVFGGEVRYALIDEGGLPPVAPVPLPASALLLAGGAGALALVRRRRKAA</sequence>
<evidence type="ECO:0000313" key="4">
    <source>
        <dbReference type="Proteomes" id="UP000270743"/>
    </source>
</evidence>
<dbReference type="Proteomes" id="UP000270743">
    <property type="component" value="Unassembled WGS sequence"/>
</dbReference>
<reference evidence="3 4" key="1">
    <citation type="submission" date="2018-12" db="EMBL/GenBank/DDBJ databases">
        <authorList>
            <person name="Criscuolo A."/>
        </authorList>
    </citation>
    <scope>NUCLEOTIDE SEQUENCE [LARGE SCALE GENOMIC DNA]</scope>
    <source>
        <strain evidence="3">ACIP1116241</strain>
    </source>
</reference>
<dbReference type="AlphaFoldDB" id="A0A447IT19"/>
<evidence type="ECO:0000313" key="3">
    <source>
        <dbReference type="EMBL" id="VDS10641.1"/>
    </source>
</evidence>
<accession>A0A447IT19</accession>
<proteinExistence type="predicted"/>
<dbReference type="NCBIfam" id="TIGR03370">
    <property type="entry name" value="VPLPA-CTERM"/>
    <property type="match status" value="1"/>
</dbReference>
<keyword evidence="2" id="KW-0732">Signal</keyword>